<gene>
    <name evidence="2" type="ORF">GRJ2_001886600</name>
</gene>
<sequence length="80" mass="9534">MGEEVEELNTNSSEASVTYDKPPHLRAQQHRHHPKTKYAKGLWTYEKDQENAEENLFRWQSQDKDEDSSDTRLNNRGFKR</sequence>
<dbReference type="AlphaFoldDB" id="A0ABC9X964"/>
<organism evidence="2 3">
    <name type="scientific">Grus japonensis</name>
    <name type="common">Japanese crane</name>
    <name type="synonym">Red-crowned crane</name>
    <dbReference type="NCBI Taxonomy" id="30415"/>
    <lineage>
        <taxon>Eukaryota</taxon>
        <taxon>Metazoa</taxon>
        <taxon>Chordata</taxon>
        <taxon>Craniata</taxon>
        <taxon>Vertebrata</taxon>
        <taxon>Euteleostomi</taxon>
        <taxon>Archelosauria</taxon>
        <taxon>Archosauria</taxon>
        <taxon>Dinosauria</taxon>
        <taxon>Saurischia</taxon>
        <taxon>Theropoda</taxon>
        <taxon>Coelurosauria</taxon>
        <taxon>Aves</taxon>
        <taxon>Neognathae</taxon>
        <taxon>Neoaves</taxon>
        <taxon>Gruiformes</taxon>
        <taxon>Gruidae</taxon>
        <taxon>Grus</taxon>
    </lineage>
</organism>
<accession>A0ABC9X964</accession>
<name>A0ABC9X964_GRUJA</name>
<protein>
    <submittedName>
        <fullName evidence="2">Uncharacterized protein</fullName>
    </submittedName>
</protein>
<evidence type="ECO:0000256" key="1">
    <source>
        <dbReference type="SAM" id="MobiDB-lite"/>
    </source>
</evidence>
<dbReference type="EMBL" id="BAAFJT010000010">
    <property type="protein sequence ID" value="GAB0194213.1"/>
    <property type="molecule type" value="Genomic_DNA"/>
</dbReference>
<proteinExistence type="predicted"/>
<feature type="compositionally biased region" description="Basic residues" evidence="1">
    <location>
        <begin position="27"/>
        <end position="37"/>
    </location>
</feature>
<evidence type="ECO:0000313" key="3">
    <source>
        <dbReference type="Proteomes" id="UP001623348"/>
    </source>
</evidence>
<evidence type="ECO:0000313" key="2">
    <source>
        <dbReference type="EMBL" id="GAB0194213.1"/>
    </source>
</evidence>
<feature type="region of interest" description="Disordered" evidence="1">
    <location>
        <begin position="1"/>
        <end position="37"/>
    </location>
</feature>
<comment type="caution">
    <text evidence="2">The sequence shown here is derived from an EMBL/GenBank/DDBJ whole genome shotgun (WGS) entry which is preliminary data.</text>
</comment>
<keyword evidence="3" id="KW-1185">Reference proteome</keyword>
<dbReference type="Proteomes" id="UP001623348">
    <property type="component" value="Unassembled WGS sequence"/>
</dbReference>
<feature type="region of interest" description="Disordered" evidence="1">
    <location>
        <begin position="54"/>
        <end position="80"/>
    </location>
</feature>
<reference evidence="2 3" key="1">
    <citation type="submission" date="2024-06" db="EMBL/GenBank/DDBJ databases">
        <title>The draft genome of Grus japonensis, version 3.</title>
        <authorList>
            <person name="Nabeshima K."/>
            <person name="Suzuki S."/>
            <person name="Onuma M."/>
        </authorList>
    </citation>
    <scope>NUCLEOTIDE SEQUENCE [LARGE SCALE GENOMIC DNA]</scope>
    <source>
        <strain evidence="2 3">451A</strain>
    </source>
</reference>